<name>A0A8T0HA35_CERPU</name>
<evidence type="ECO:0000313" key="10">
    <source>
        <dbReference type="Proteomes" id="UP000822688"/>
    </source>
</evidence>
<dbReference type="InterPro" id="IPR000719">
    <property type="entry name" value="Prot_kinase_dom"/>
</dbReference>
<evidence type="ECO:0000256" key="1">
    <source>
        <dbReference type="ARBA" id="ARBA00022527"/>
    </source>
</evidence>
<evidence type="ECO:0000256" key="3">
    <source>
        <dbReference type="ARBA" id="ARBA00022741"/>
    </source>
</evidence>
<evidence type="ECO:0000256" key="5">
    <source>
        <dbReference type="ARBA" id="ARBA00022840"/>
    </source>
</evidence>
<dbReference type="InterPro" id="IPR011009">
    <property type="entry name" value="Kinase-like_dom_sf"/>
</dbReference>
<dbReference type="PANTHER" id="PTHR47989">
    <property type="entry name" value="OS01G0750732 PROTEIN"/>
    <property type="match status" value="1"/>
</dbReference>
<feature type="compositionally biased region" description="Basic residues" evidence="7">
    <location>
        <begin position="1"/>
        <end position="11"/>
    </location>
</feature>
<reference evidence="9" key="1">
    <citation type="submission" date="2020-06" db="EMBL/GenBank/DDBJ databases">
        <title>WGS assembly of Ceratodon purpureus strain R40.</title>
        <authorList>
            <person name="Carey S.B."/>
            <person name="Jenkins J."/>
            <person name="Shu S."/>
            <person name="Lovell J.T."/>
            <person name="Sreedasyam A."/>
            <person name="Maumus F."/>
            <person name="Tiley G.P."/>
            <person name="Fernandez-Pozo N."/>
            <person name="Barry K."/>
            <person name="Chen C."/>
            <person name="Wang M."/>
            <person name="Lipzen A."/>
            <person name="Daum C."/>
            <person name="Saski C.A."/>
            <person name="Payton A.C."/>
            <person name="Mcbreen J.C."/>
            <person name="Conrad R.E."/>
            <person name="Kollar L.M."/>
            <person name="Olsson S."/>
            <person name="Huttunen S."/>
            <person name="Landis J.B."/>
            <person name="Wickett N.J."/>
            <person name="Johnson M.G."/>
            <person name="Rensing S.A."/>
            <person name="Grimwood J."/>
            <person name="Schmutz J."/>
            <person name="Mcdaniel S.F."/>
        </authorList>
    </citation>
    <scope>NUCLEOTIDE SEQUENCE</scope>
    <source>
        <strain evidence="9">R40</strain>
    </source>
</reference>
<feature type="region of interest" description="Disordered" evidence="7">
    <location>
        <begin position="1"/>
        <end position="33"/>
    </location>
</feature>
<dbReference type="Pfam" id="PF07714">
    <property type="entry name" value="PK_Tyr_Ser-Thr"/>
    <property type="match status" value="1"/>
</dbReference>
<keyword evidence="5 6" id="KW-0067">ATP-binding</keyword>
<dbReference type="InterPro" id="IPR017441">
    <property type="entry name" value="Protein_kinase_ATP_BS"/>
</dbReference>
<feature type="compositionally biased region" description="Low complexity" evidence="7">
    <location>
        <begin position="439"/>
        <end position="450"/>
    </location>
</feature>
<dbReference type="AlphaFoldDB" id="A0A8T0HA35"/>
<keyword evidence="2" id="KW-0808">Transferase</keyword>
<dbReference type="Pfam" id="PF24994">
    <property type="entry name" value="GIL1_IRKI_C"/>
    <property type="match status" value="1"/>
</dbReference>
<dbReference type="SMART" id="SM00220">
    <property type="entry name" value="S_TKc"/>
    <property type="match status" value="1"/>
</dbReference>
<dbReference type="PROSITE" id="PS00108">
    <property type="entry name" value="PROTEIN_KINASE_ST"/>
    <property type="match status" value="1"/>
</dbReference>
<keyword evidence="1" id="KW-0723">Serine/threonine-protein kinase</keyword>
<dbReference type="Gene3D" id="1.10.510.10">
    <property type="entry name" value="Transferase(Phosphotransferase) domain 1"/>
    <property type="match status" value="1"/>
</dbReference>
<dbReference type="InterPro" id="IPR056813">
    <property type="entry name" value="GIL1_IRKI_C"/>
</dbReference>
<dbReference type="InterPro" id="IPR001245">
    <property type="entry name" value="Ser-Thr/Tyr_kinase_cat_dom"/>
</dbReference>
<evidence type="ECO:0000256" key="4">
    <source>
        <dbReference type="ARBA" id="ARBA00022777"/>
    </source>
</evidence>
<dbReference type="GO" id="GO:0005524">
    <property type="term" value="F:ATP binding"/>
    <property type="evidence" value="ECO:0007669"/>
    <property type="project" value="UniProtKB-UniRule"/>
</dbReference>
<keyword evidence="3 6" id="KW-0547">Nucleotide-binding</keyword>
<dbReference type="Gene3D" id="3.30.200.20">
    <property type="entry name" value="Phosphorylase Kinase, domain 1"/>
    <property type="match status" value="1"/>
</dbReference>
<comment type="caution">
    <text evidence="9">The sequence shown here is derived from an EMBL/GenBank/DDBJ whole genome shotgun (WGS) entry which is preliminary data.</text>
</comment>
<feature type="region of interest" description="Disordered" evidence="7">
    <location>
        <begin position="481"/>
        <end position="518"/>
    </location>
</feature>
<dbReference type="InterPro" id="IPR008271">
    <property type="entry name" value="Ser/Thr_kinase_AS"/>
</dbReference>
<proteinExistence type="predicted"/>
<keyword evidence="10" id="KW-1185">Reference proteome</keyword>
<feature type="compositionally biased region" description="Low complexity" evidence="7">
    <location>
        <begin position="489"/>
        <end position="504"/>
    </location>
</feature>
<evidence type="ECO:0000256" key="2">
    <source>
        <dbReference type="ARBA" id="ARBA00022679"/>
    </source>
</evidence>
<feature type="domain" description="Protein kinase" evidence="8">
    <location>
        <begin position="541"/>
        <end position="864"/>
    </location>
</feature>
<feature type="binding site" evidence="6">
    <location>
        <position position="569"/>
    </location>
    <ligand>
        <name>ATP</name>
        <dbReference type="ChEBI" id="CHEBI:30616"/>
    </ligand>
</feature>
<dbReference type="PROSITE" id="PS00107">
    <property type="entry name" value="PROTEIN_KINASE_ATP"/>
    <property type="match status" value="1"/>
</dbReference>
<protein>
    <recommendedName>
        <fullName evidence="8">Protein kinase domain-containing protein</fullName>
    </recommendedName>
</protein>
<evidence type="ECO:0000259" key="8">
    <source>
        <dbReference type="PROSITE" id="PS50011"/>
    </source>
</evidence>
<feature type="region of interest" description="Disordered" evidence="7">
    <location>
        <begin position="439"/>
        <end position="459"/>
    </location>
</feature>
<evidence type="ECO:0000256" key="6">
    <source>
        <dbReference type="PROSITE-ProRule" id="PRU10141"/>
    </source>
</evidence>
<gene>
    <name evidence="9" type="ORF">KC19_7G119100</name>
</gene>
<dbReference type="PROSITE" id="PS50011">
    <property type="entry name" value="PROTEIN_KINASE_DOM"/>
    <property type="match status" value="1"/>
</dbReference>
<feature type="region of interest" description="Disordered" evidence="7">
    <location>
        <begin position="80"/>
        <end position="103"/>
    </location>
</feature>
<dbReference type="Proteomes" id="UP000822688">
    <property type="component" value="Chromosome 7"/>
</dbReference>
<feature type="compositionally biased region" description="Basic and acidic residues" evidence="7">
    <location>
        <begin position="23"/>
        <end position="33"/>
    </location>
</feature>
<keyword evidence="4" id="KW-0418">Kinase</keyword>
<evidence type="ECO:0000313" key="9">
    <source>
        <dbReference type="EMBL" id="KAG0567214.1"/>
    </source>
</evidence>
<accession>A0A8T0HA35</accession>
<dbReference type="SUPFAM" id="SSF56112">
    <property type="entry name" value="Protein kinase-like (PK-like)"/>
    <property type="match status" value="1"/>
</dbReference>
<dbReference type="PANTHER" id="PTHR47989:SF62">
    <property type="entry name" value="OS05G0423500 PROTEIN"/>
    <property type="match status" value="1"/>
</dbReference>
<sequence length="875" mass="97117">MTSKSKKHLRGMSRSEIGIGDLKNPRDDHRPKSEGFFARAKGFMMGALELSIVLHETDGDATPARLPSLPISKREVITRNQSVVSSSHDIDRSVSGEADGSELRAPSVVLSDQDDDVGASAKVFDLAVLDVKNTVNHFAQALISDMTRFPEGLEHLKQTINGEVKMDMDRENHWKLLVQSFVAKRLFEDFVTENGYFGIECFDGMKSTPFHAFSDYCKFKDKAATISGLLTQNSADLSFLGRFCFKKFKSICGDLATNRPLPIYQEDWSTIATERHPKSDFYQSFLNAAVSVWLLHRLVHTSEHGWKMLGWKTHPQGSKFQRDVMEPILPGLVQEENENTDLAIVVGFLVLPGFQMSNSVVKCEVYPSYIPRSQLGKVNEIQIPEPVSNQEDRQDRPASSSHGDDNAVDCSSQEFSHASTSTPVWSSCSNSSGSCSTSSGSFSKFSKPTPAYKAGSDDLERRPHAIAEQFQAAYNASTIPLAGRPPEVSESLATNSSSASSSGSRQHGPAQPSPVFKPIDSKYEGVLKKYTWDQVSHMTNGSPSRPLGRGGFGTVHLGKLENGKEVAVKILDRSSQQGTPEFLNEVHLLGRVNHVNLVRLLGFCQDEEQVLIYEFAEEGSVWDHLHGDGKWLDWKQRLGIALQAACGLEYLHTLCNPRIIHRDIKSENILLTKTMVAQVADFGLSRFGSDEDNNWKTHVTTKVSGTRGYLDPEYHLTGQLRDSSDVYSFGIVLLEIITGRKPLPNSDPKSCVTNWVSSSLFLHKFMLSLITRSICSKPSDVSVWLRSSNPVCLDIILYFQVEKTYGNGSTKAVKAVADPLFNHNFNPKAMKLVINLARSCIKTSGEDRPVISEVVRVLRKAQTLELGEKKSWTFL</sequence>
<evidence type="ECO:0000256" key="7">
    <source>
        <dbReference type="SAM" id="MobiDB-lite"/>
    </source>
</evidence>
<organism evidence="9 10">
    <name type="scientific">Ceratodon purpureus</name>
    <name type="common">Fire moss</name>
    <name type="synonym">Dicranum purpureum</name>
    <dbReference type="NCBI Taxonomy" id="3225"/>
    <lineage>
        <taxon>Eukaryota</taxon>
        <taxon>Viridiplantae</taxon>
        <taxon>Streptophyta</taxon>
        <taxon>Embryophyta</taxon>
        <taxon>Bryophyta</taxon>
        <taxon>Bryophytina</taxon>
        <taxon>Bryopsida</taxon>
        <taxon>Dicranidae</taxon>
        <taxon>Pseudoditrichales</taxon>
        <taxon>Ditrichaceae</taxon>
        <taxon>Ceratodon</taxon>
    </lineage>
</organism>
<feature type="region of interest" description="Disordered" evidence="7">
    <location>
        <begin position="385"/>
        <end position="415"/>
    </location>
</feature>
<dbReference type="EMBL" id="CM026428">
    <property type="protein sequence ID" value="KAG0567214.1"/>
    <property type="molecule type" value="Genomic_DNA"/>
</dbReference>
<dbReference type="GO" id="GO:0004674">
    <property type="term" value="F:protein serine/threonine kinase activity"/>
    <property type="evidence" value="ECO:0007669"/>
    <property type="project" value="UniProtKB-KW"/>
</dbReference>